<dbReference type="Proteomes" id="UP000037697">
    <property type="component" value="Unassembled WGS sequence"/>
</dbReference>
<comment type="caution">
    <text evidence="1">The sequence shown here is derived from an EMBL/GenBank/DDBJ whole genome shotgun (WGS) entry which is preliminary data.</text>
</comment>
<sequence>MKYFALLASIALAGCSTLTPNKYTFELDKLADMKLNSSCPVLTQPQTVETKSTDPYWVLTSFCKHIDYPAITLEDRKFHLGGSSTLPAQSKFVGYMFVKERIAEQKFGAMNKRLAPVAFSHGADYAVFVPNNPLKDQDVILLMLYRSPQNES</sequence>
<dbReference type="PROSITE" id="PS51257">
    <property type="entry name" value="PROKAR_LIPOPROTEIN"/>
    <property type="match status" value="1"/>
</dbReference>
<gene>
    <name evidence="1" type="ORF">ACX05_23280</name>
</gene>
<dbReference type="AlphaFoldDB" id="A0AAW3IRL8"/>
<evidence type="ECO:0000313" key="1">
    <source>
        <dbReference type="EMBL" id="KOY20512.1"/>
    </source>
</evidence>
<reference evidence="1 2" key="1">
    <citation type="submission" date="2015-07" db="EMBL/GenBank/DDBJ databases">
        <title>Foodborne Vibrio parahaemolyticus Isolates.</title>
        <authorList>
            <person name="Ronholm J."/>
            <person name="Petronella N."/>
            <person name="Kenwell R."/>
            <person name="Banerjee S."/>
        </authorList>
    </citation>
    <scope>NUCLEOTIDE SEQUENCE [LARGE SCALE GENOMIC DNA]</scope>
    <source>
        <strain evidence="1 2">HS-06-05</strain>
    </source>
</reference>
<evidence type="ECO:0000313" key="2">
    <source>
        <dbReference type="Proteomes" id="UP000037697"/>
    </source>
</evidence>
<name>A0AAW3IRL8_VIBPH</name>
<dbReference type="RefSeq" id="WP_023585481.1">
    <property type="nucleotide sequence ID" value="NZ_CAWMVE010000038.1"/>
</dbReference>
<protein>
    <recommendedName>
        <fullName evidence="3">Type VI secretion protein</fullName>
    </recommendedName>
</protein>
<organism evidence="1 2">
    <name type="scientific">Vibrio parahaemolyticus</name>
    <dbReference type="NCBI Taxonomy" id="670"/>
    <lineage>
        <taxon>Bacteria</taxon>
        <taxon>Pseudomonadati</taxon>
        <taxon>Pseudomonadota</taxon>
        <taxon>Gammaproteobacteria</taxon>
        <taxon>Vibrionales</taxon>
        <taxon>Vibrionaceae</taxon>
        <taxon>Vibrio</taxon>
    </lineage>
</organism>
<evidence type="ECO:0008006" key="3">
    <source>
        <dbReference type="Google" id="ProtNLM"/>
    </source>
</evidence>
<proteinExistence type="predicted"/>
<dbReference type="EMBL" id="LIRS01000145">
    <property type="protein sequence ID" value="KOY20512.1"/>
    <property type="molecule type" value="Genomic_DNA"/>
</dbReference>
<accession>A0AAW3IRL8</accession>